<proteinExistence type="predicted"/>
<dbReference type="Proteomes" id="UP000254937">
    <property type="component" value="Unassembled WGS sequence"/>
</dbReference>
<accession>A0A370PEV4</accession>
<keyword evidence="2" id="KW-1185">Reference proteome</keyword>
<reference evidence="1 2" key="1">
    <citation type="submission" date="2018-07" db="EMBL/GenBank/DDBJ databases">
        <title>Section-level genome sequencing of Aspergillus section Nigri to investigate inter- and intra-species variation.</title>
        <authorList>
            <consortium name="DOE Joint Genome Institute"/>
            <person name="Vesth T.C."/>
            <person name="Nybo J.L."/>
            <person name="Theobald S."/>
            <person name="Frisvad J.C."/>
            <person name="Larsen T.O."/>
            <person name="Nielsen K.F."/>
            <person name="Hoof J.B."/>
            <person name="Brandl J."/>
            <person name="Salamov A."/>
            <person name="Riley R."/>
            <person name="Gladden J.M."/>
            <person name="Phatale P."/>
            <person name="Nielsen M.T."/>
            <person name="Lyhne E.K."/>
            <person name="Kogle M.E."/>
            <person name="Strasser K."/>
            <person name="McDonnell E."/>
            <person name="Barry K."/>
            <person name="Clum A."/>
            <person name="Chen C."/>
            <person name="Nolan M."/>
            <person name="Sandor L."/>
            <person name="Kuo A."/>
            <person name="Lipzen A."/>
            <person name="Hainaut M."/>
            <person name="Drula E."/>
            <person name="Tsang A."/>
            <person name="Magnuson J.K."/>
            <person name="Henrissat B."/>
            <person name="Wiebenga A."/>
            <person name="Simmons B.A."/>
            <person name="Makela M.R."/>
            <person name="De vries R.P."/>
            <person name="Grigoriev I.V."/>
            <person name="Mortensen U.H."/>
            <person name="Baker S.E."/>
            <person name="Andersen M.R."/>
        </authorList>
    </citation>
    <scope>NUCLEOTIDE SEQUENCE [LARGE SCALE GENOMIC DNA]</scope>
    <source>
        <strain evidence="1 2">ATCC 13157</strain>
    </source>
</reference>
<organism evidence="1 2">
    <name type="scientific">Aspergillus phoenicis ATCC 13157</name>
    <dbReference type="NCBI Taxonomy" id="1353007"/>
    <lineage>
        <taxon>Eukaryota</taxon>
        <taxon>Fungi</taxon>
        <taxon>Dikarya</taxon>
        <taxon>Ascomycota</taxon>
        <taxon>Pezizomycotina</taxon>
        <taxon>Eurotiomycetes</taxon>
        <taxon>Eurotiomycetidae</taxon>
        <taxon>Eurotiales</taxon>
        <taxon>Aspergillaceae</taxon>
        <taxon>Aspergillus</taxon>
    </lineage>
</organism>
<dbReference type="EMBL" id="KZ851857">
    <property type="protein sequence ID" value="RDK40721.1"/>
    <property type="molecule type" value="Genomic_DNA"/>
</dbReference>
<evidence type="ECO:0000313" key="2">
    <source>
        <dbReference type="Proteomes" id="UP000254937"/>
    </source>
</evidence>
<dbReference type="AlphaFoldDB" id="A0A370PEV4"/>
<protein>
    <submittedName>
        <fullName evidence="1">Uncharacterized protein</fullName>
    </submittedName>
</protein>
<name>A0A370PEV4_ASPPH</name>
<sequence length="63" mass="7137">MHQALSPILQGCCSKRITHQCDTTISQGWKMVAKSRLRSAGAFRYNNIDRPNFRAGCQTRGRL</sequence>
<gene>
    <name evidence="1" type="ORF">M752DRAFT_36670</name>
</gene>
<evidence type="ECO:0000313" key="1">
    <source>
        <dbReference type="EMBL" id="RDK40721.1"/>
    </source>
</evidence>